<reference evidence="2" key="1">
    <citation type="journal article" date="2020" name="Nature">
        <title>Giant virus diversity and host interactions through global metagenomics.</title>
        <authorList>
            <person name="Schulz F."/>
            <person name="Roux S."/>
            <person name="Paez-Espino D."/>
            <person name="Jungbluth S."/>
            <person name="Walsh D.A."/>
            <person name="Denef V.J."/>
            <person name="McMahon K.D."/>
            <person name="Konstantinidis K.T."/>
            <person name="Eloe-Fadrosh E.A."/>
            <person name="Kyrpides N.C."/>
            <person name="Woyke T."/>
        </authorList>
    </citation>
    <scope>NUCLEOTIDE SEQUENCE</scope>
    <source>
        <strain evidence="2">GVMAG-S-ERX555907-94</strain>
    </source>
</reference>
<organism evidence="2">
    <name type="scientific">viral metagenome</name>
    <dbReference type="NCBI Taxonomy" id="1070528"/>
    <lineage>
        <taxon>unclassified sequences</taxon>
        <taxon>metagenomes</taxon>
        <taxon>organismal metagenomes</taxon>
    </lineage>
</organism>
<accession>A0A6C0KZ63</accession>
<proteinExistence type="predicted"/>
<name>A0A6C0KZ63_9ZZZZ</name>
<evidence type="ECO:0000256" key="1">
    <source>
        <dbReference type="SAM" id="Phobius"/>
    </source>
</evidence>
<dbReference type="AlphaFoldDB" id="A0A6C0KZ63"/>
<evidence type="ECO:0000313" key="2">
    <source>
        <dbReference type="EMBL" id="QHU23282.1"/>
    </source>
</evidence>
<protein>
    <submittedName>
        <fullName evidence="2">Uncharacterized protein</fullName>
    </submittedName>
</protein>
<keyword evidence="1" id="KW-1133">Transmembrane helix</keyword>
<feature type="transmembrane region" description="Helical" evidence="1">
    <location>
        <begin position="28"/>
        <end position="49"/>
    </location>
</feature>
<sequence>MENITYIGSGSWDSSLTNLDCNDLTNNGLYMIFIGYVVPLLSPTMRAYLKDIFATVKNVGRVSGQIVSLTEFGYTKVQGIKNNADMIDFIQRVCKNKDLNVLPKQIIDLAWESSGDTGKNGGEQSWNKFLSELDRLHTLNILDKTTSKP</sequence>
<keyword evidence="1" id="KW-0812">Transmembrane</keyword>
<dbReference type="EMBL" id="MN741026">
    <property type="protein sequence ID" value="QHU23282.1"/>
    <property type="molecule type" value="Genomic_DNA"/>
</dbReference>
<keyword evidence="1" id="KW-0472">Membrane</keyword>